<evidence type="ECO:0000313" key="2">
    <source>
        <dbReference type="EMBL" id="RRH77943.1"/>
    </source>
</evidence>
<gene>
    <name evidence="2" type="ORF">EG244_02655</name>
</gene>
<accession>A0A3P3DUM5</accession>
<evidence type="ECO:0000313" key="3">
    <source>
        <dbReference type="Proteomes" id="UP000282125"/>
    </source>
</evidence>
<feature type="transmembrane region" description="Helical" evidence="1">
    <location>
        <begin position="337"/>
        <end position="363"/>
    </location>
</feature>
<dbReference type="RefSeq" id="WP_124963470.1">
    <property type="nucleotide sequence ID" value="NZ_RRAZ01000003.1"/>
</dbReference>
<keyword evidence="1" id="KW-1133">Transmembrane helix</keyword>
<feature type="transmembrane region" description="Helical" evidence="1">
    <location>
        <begin position="397"/>
        <end position="418"/>
    </location>
</feature>
<keyword evidence="1" id="KW-0472">Membrane</keyword>
<evidence type="ECO:0008006" key="4">
    <source>
        <dbReference type="Google" id="ProtNLM"/>
    </source>
</evidence>
<organism evidence="2 3">
    <name type="scientific">Falsigemmobacter faecalis</name>
    <dbReference type="NCBI Taxonomy" id="2488730"/>
    <lineage>
        <taxon>Bacteria</taxon>
        <taxon>Pseudomonadati</taxon>
        <taxon>Pseudomonadota</taxon>
        <taxon>Alphaproteobacteria</taxon>
        <taxon>Rhodobacterales</taxon>
        <taxon>Paracoccaceae</taxon>
        <taxon>Falsigemmobacter</taxon>
    </lineage>
</organism>
<feature type="transmembrane region" description="Helical" evidence="1">
    <location>
        <begin position="184"/>
        <end position="202"/>
    </location>
</feature>
<sequence>MQRSGGTLLTAALAILPGLALACALPPSIVMTLPISHYLAGAALTVALTALMAGGAAWLRLPAPMALARWPAGSGADWLSYLSFLIFLALLLTGYAGPRDPMHNLLTLVFWAGIWVALPLLSLLTGDLWGALNPWRGPVRMLRLLTGWQGRIGLSRLGAWPAVAGLAGFSWFQIVSLAPEDPLILAQAAGAYWLVIFVAACLEGEDWLREGEFLHLTFAMIARLAPLHLSTEGGQRVLSLGWPGAHILTAPPLSRATQVFVLLLLAALSFDGLQATFFWLGLIGENPLEFTGRSAVQGVNTLGLIGSFALTAALIYGALALGRCLSGEVLPAGPVMLSFLAIAAGYHGAHYLMMLLTAGQYLLLALNDPLLQGDAFLGLEPFWVSMGFLTDRSVMTAIWNLQFALIVGVHALAVMLALQITPGRRSGLAHLPLSVLMVGYTIFGLWLLSSPTGV</sequence>
<name>A0A3P3DUM5_9RHOB</name>
<dbReference type="EMBL" id="RRAZ01000003">
    <property type="protein sequence ID" value="RRH77943.1"/>
    <property type="molecule type" value="Genomic_DNA"/>
</dbReference>
<feature type="transmembrane region" description="Helical" evidence="1">
    <location>
        <begin position="153"/>
        <end position="172"/>
    </location>
</feature>
<keyword evidence="3" id="KW-1185">Reference proteome</keyword>
<feature type="transmembrane region" description="Helical" evidence="1">
    <location>
        <begin position="38"/>
        <end position="58"/>
    </location>
</feature>
<reference evidence="2 3" key="1">
    <citation type="submission" date="2018-11" db="EMBL/GenBank/DDBJ databases">
        <title>Gemmobacter sp. nov., YIM 102744-1 draft genome.</title>
        <authorList>
            <person name="Li G."/>
            <person name="Jiang Y."/>
        </authorList>
    </citation>
    <scope>NUCLEOTIDE SEQUENCE [LARGE SCALE GENOMIC DNA]</scope>
    <source>
        <strain evidence="2 3">YIM 102744-1</strain>
    </source>
</reference>
<dbReference type="OrthoDB" id="8168962at2"/>
<protein>
    <recommendedName>
        <fullName evidence="4">Fenitrothion hydrolase</fullName>
    </recommendedName>
</protein>
<feature type="transmembrane region" description="Helical" evidence="1">
    <location>
        <begin position="302"/>
        <end position="325"/>
    </location>
</feature>
<feature type="transmembrane region" description="Helical" evidence="1">
    <location>
        <begin position="430"/>
        <end position="448"/>
    </location>
</feature>
<feature type="transmembrane region" description="Helical" evidence="1">
    <location>
        <begin position="259"/>
        <end position="282"/>
    </location>
</feature>
<keyword evidence="1" id="KW-0812">Transmembrane</keyword>
<dbReference type="AlphaFoldDB" id="A0A3P3DUM5"/>
<evidence type="ECO:0000256" key="1">
    <source>
        <dbReference type="SAM" id="Phobius"/>
    </source>
</evidence>
<feature type="transmembrane region" description="Helical" evidence="1">
    <location>
        <begin position="108"/>
        <end position="132"/>
    </location>
</feature>
<feature type="transmembrane region" description="Helical" evidence="1">
    <location>
        <begin position="78"/>
        <end position="96"/>
    </location>
</feature>
<proteinExistence type="predicted"/>
<comment type="caution">
    <text evidence="2">The sequence shown here is derived from an EMBL/GenBank/DDBJ whole genome shotgun (WGS) entry which is preliminary data.</text>
</comment>
<dbReference type="PROSITE" id="PS51257">
    <property type="entry name" value="PROKAR_LIPOPROTEIN"/>
    <property type="match status" value="1"/>
</dbReference>
<dbReference type="Proteomes" id="UP000282125">
    <property type="component" value="Unassembled WGS sequence"/>
</dbReference>